<reference evidence="2 3" key="1">
    <citation type="submission" date="2019-07" db="EMBL/GenBank/DDBJ databases">
        <title>Genomic Encyclopedia of Type Strains, Phase III (KMG-III): the genomes of soil and plant-associated and newly described type strains.</title>
        <authorList>
            <person name="Whitman W."/>
        </authorList>
    </citation>
    <scope>NUCLEOTIDE SEQUENCE [LARGE SCALE GENOMIC DNA]</scope>
    <source>
        <strain evidence="2 3">BL24</strain>
    </source>
</reference>
<evidence type="ECO:0008006" key="4">
    <source>
        <dbReference type="Google" id="ProtNLM"/>
    </source>
</evidence>
<sequence>MGTIPKLLILAGAALIVIGLLWALLGRFLPLGRLPGDIAIEKEGFAFYFPVVTCIVISLVVSGIAYLVRLFK</sequence>
<keyword evidence="1" id="KW-1133">Transmembrane helix</keyword>
<proteinExistence type="predicted"/>
<dbReference type="EMBL" id="VNHS01000018">
    <property type="protein sequence ID" value="TYP68670.1"/>
    <property type="molecule type" value="Genomic_DNA"/>
</dbReference>
<comment type="caution">
    <text evidence="2">The sequence shown here is derived from an EMBL/GenBank/DDBJ whole genome shotgun (WGS) entry which is preliminary data.</text>
</comment>
<protein>
    <recommendedName>
        <fullName evidence="4">DUF2905 family protein</fullName>
    </recommendedName>
</protein>
<organism evidence="2 3">
    <name type="scientific">Paenibacillus methanolicus</name>
    <dbReference type="NCBI Taxonomy" id="582686"/>
    <lineage>
        <taxon>Bacteria</taxon>
        <taxon>Bacillati</taxon>
        <taxon>Bacillota</taxon>
        <taxon>Bacilli</taxon>
        <taxon>Bacillales</taxon>
        <taxon>Paenibacillaceae</taxon>
        <taxon>Paenibacillus</taxon>
    </lineage>
</organism>
<keyword evidence="3" id="KW-1185">Reference proteome</keyword>
<dbReference type="Proteomes" id="UP000323257">
    <property type="component" value="Unassembled WGS sequence"/>
</dbReference>
<keyword evidence="1" id="KW-0472">Membrane</keyword>
<evidence type="ECO:0000313" key="2">
    <source>
        <dbReference type="EMBL" id="TYP68670.1"/>
    </source>
</evidence>
<feature type="transmembrane region" description="Helical" evidence="1">
    <location>
        <begin position="7"/>
        <end position="25"/>
    </location>
</feature>
<name>A0A5S5BR94_9BACL</name>
<feature type="transmembrane region" description="Helical" evidence="1">
    <location>
        <begin position="45"/>
        <end position="68"/>
    </location>
</feature>
<dbReference type="PANTHER" id="PTHR36443">
    <property type="entry name" value="BSR5223 PROTEIN"/>
    <property type="match status" value="1"/>
</dbReference>
<evidence type="ECO:0000313" key="3">
    <source>
        <dbReference type="Proteomes" id="UP000323257"/>
    </source>
</evidence>
<evidence type="ECO:0000256" key="1">
    <source>
        <dbReference type="SAM" id="Phobius"/>
    </source>
</evidence>
<dbReference type="PANTHER" id="PTHR36443:SF1">
    <property type="entry name" value="BSR5223 PROTEIN"/>
    <property type="match status" value="1"/>
</dbReference>
<dbReference type="InterPro" id="IPR021320">
    <property type="entry name" value="DUF2905"/>
</dbReference>
<gene>
    <name evidence="2" type="ORF">BCM02_11867</name>
</gene>
<dbReference type="AlphaFoldDB" id="A0A5S5BR94"/>
<accession>A0A5S5BR94</accession>
<dbReference type="OrthoDB" id="9811610at2"/>
<dbReference type="Pfam" id="PF11146">
    <property type="entry name" value="DUF2905"/>
    <property type="match status" value="1"/>
</dbReference>
<dbReference type="RefSeq" id="WP_148933376.1">
    <property type="nucleotide sequence ID" value="NZ_VNHS01000018.1"/>
</dbReference>
<keyword evidence="1" id="KW-0812">Transmembrane</keyword>